<dbReference type="GO" id="GO:0009252">
    <property type="term" value="P:peptidoglycan biosynthetic process"/>
    <property type="evidence" value="ECO:0007669"/>
    <property type="project" value="UniProtKB-UniPathway"/>
</dbReference>
<dbReference type="STRING" id="1423730.FC75_GL002198"/>
<feature type="chain" id="PRO_5039419593" description="serine-type D-Ala-D-Ala carboxypeptidase" evidence="16">
    <location>
        <begin position="25"/>
        <end position="436"/>
    </location>
</feature>
<keyword evidence="9" id="KW-0133">Cell shape</keyword>
<evidence type="ECO:0000256" key="15">
    <source>
        <dbReference type="RuleBase" id="RU004016"/>
    </source>
</evidence>
<evidence type="ECO:0000256" key="12">
    <source>
        <dbReference type="ARBA" id="ARBA00034000"/>
    </source>
</evidence>
<feature type="active site" description="Proton acceptor" evidence="13">
    <location>
        <position position="71"/>
    </location>
</feature>
<dbReference type="SUPFAM" id="SSF69189">
    <property type="entry name" value="Penicillin-binding protein associated domain"/>
    <property type="match status" value="1"/>
</dbReference>
<evidence type="ECO:0000313" key="18">
    <source>
        <dbReference type="EMBL" id="KRN25843.1"/>
    </source>
</evidence>
<evidence type="ECO:0000313" key="19">
    <source>
        <dbReference type="Proteomes" id="UP000050865"/>
    </source>
</evidence>
<keyword evidence="5 18" id="KW-0121">Carboxypeptidase</keyword>
<keyword evidence="8" id="KW-0378">Hydrolase</keyword>
<evidence type="ECO:0000256" key="9">
    <source>
        <dbReference type="ARBA" id="ARBA00022960"/>
    </source>
</evidence>
<dbReference type="SMART" id="SM00936">
    <property type="entry name" value="PBP5_C"/>
    <property type="match status" value="1"/>
</dbReference>
<dbReference type="InterPro" id="IPR012338">
    <property type="entry name" value="Beta-lactam/transpept-like"/>
</dbReference>
<evidence type="ECO:0000256" key="11">
    <source>
        <dbReference type="ARBA" id="ARBA00023316"/>
    </source>
</evidence>
<dbReference type="AlphaFoldDB" id="A0A0R2FBR3"/>
<name>A0A0R2FBR3_9LACO</name>
<keyword evidence="7 16" id="KW-0732">Signal</keyword>
<dbReference type="InterPro" id="IPR037167">
    <property type="entry name" value="Peptidase_S11_C_sf"/>
</dbReference>
<evidence type="ECO:0000256" key="13">
    <source>
        <dbReference type="PIRSR" id="PIRSR618044-1"/>
    </source>
</evidence>
<dbReference type="PANTHER" id="PTHR21581:SF11">
    <property type="entry name" value="D-ALANYL-D-ALANINE CARBOXYPEPTIDASE DACA"/>
    <property type="match status" value="1"/>
</dbReference>
<evidence type="ECO:0000256" key="6">
    <source>
        <dbReference type="ARBA" id="ARBA00022670"/>
    </source>
</evidence>
<comment type="pathway">
    <text evidence="2">Cell wall biogenesis; peptidoglycan biosynthesis.</text>
</comment>
<dbReference type="InterPro" id="IPR001967">
    <property type="entry name" value="Peptidase_S11_N"/>
</dbReference>
<evidence type="ECO:0000256" key="14">
    <source>
        <dbReference type="PIRSR" id="PIRSR618044-2"/>
    </source>
</evidence>
<sequence>MRSLTMKKFWRGLIVLVASLSVWAAAAPTSVAAATNVDVNAKAAVAVDAKSGQILYQKNADQPLPIASMTKMISLYLVLQAIHDGKLKWTDTISPDNAIYTLAKDTSLSGVPLEPENKYTIKELYQASVIYSANDAMMLLANAVAGSQPKFVTQMDDLLKGWGISDAKIVNVTGLNNSELKTDRVPGTPANAENEMSAKDMAIVAKHLLNDYPEILDTTKISSMMFRRGTSDQTKMDNYDWMLPGRVSAQKDLPVDGLKTGTTDLAGNCFTGTAKKNGYRLITVVLNAGGTAVTRRFDQTAKLMRAVFADWKPLTATTKNQAVAGHQALKVDKGKQSSVALRAADTVSVLVPTSATTKDLRYTYVPAKGMAKQAAAPVKKGATAGALTVDAKGEKLTYLGNAAGNQTKLTAAKTVEKAGFFTLLFRGIGEFFGNLF</sequence>
<evidence type="ECO:0000256" key="4">
    <source>
        <dbReference type="ARBA" id="ARBA00012448"/>
    </source>
</evidence>
<dbReference type="EC" id="3.4.16.4" evidence="4"/>
<organism evidence="18 19">
    <name type="scientific">Lacticaseibacillus camelliae DSM 22697 = JCM 13995</name>
    <dbReference type="NCBI Taxonomy" id="1423730"/>
    <lineage>
        <taxon>Bacteria</taxon>
        <taxon>Bacillati</taxon>
        <taxon>Bacillota</taxon>
        <taxon>Bacilli</taxon>
        <taxon>Lactobacillales</taxon>
        <taxon>Lactobacillaceae</taxon>
        <taxon>Lacticaseibacillus</taxon>
    </lineage>
</organism>
<evidence type="ECO:0000256" key="16">
    <source>
        <dbReference type="SAM" id="SignalP"/>
    </source>
</evidence>
<keyword evidence="19" id="KW-1185">Reference proteome</keyword>
<dbReference type="InterPro" id="IPR018044">
    <property type="entry name" value="Peptidase_S11"/>
</dbReference>
<dbReference type="Gene3D" id="3.40.710.10">
    <property type="entry name" value="DD-peptidase/beta-lactamase superfamily"/>
    <property type="match status" value="1"/>
</dbReference>
<dbReference type="InterPro" id="IPR012907">
    <property type="entry name" value="Peptidase_S11_C"/>
</dbReference>
<evidence type="ECO:0000256" key="5">
    <source>
        <dbReference type="ARBA" id="ARBA00022645"/>
    </source>
</evidence>
<dbReference type="GO" id="GO:0071555">
    <property type="term" value="P:cell wall organization"/>
    <property type="evidence" value="ECO:0007669"/>
    <property type="project" value="UniProtKB-KW"/>
</dbReference>
<feature type="active site" evidence="13">
    <location>
        <position position="132"/>
    </location>
</feature>
<dbReference type="PATRIC" id="fig|1423730.4.peg.2287"/>
<dbReference type="Gene3D" id="2.60.410.10">
    <property type="entry name" value="D-Ala-D-Ala carboxypeptidase, C-terminal domain"/>
    <property type="match status" value="1"/>
</dbReference>
<comment type="caution">
    <text evidence="18">The sequence shown here is derived from an EMBL/GenBank/DDBJ whole genome shotgun (WGS) entry which is preliminary data.</text>
</comment>
<dbReference type="SUPFAM" id="SSF56601">
    <property type="entry name" value="beta-lactamase/transpeptidase-like"/>
    <property type="match status" value="1"/>
</dbReference>
<dbReference type="GO" id="GO:0009002">
    <property type="term" value="F:serine-type D-Ala-D-Ala carboxypeptidase activity"/>
    <property type="evidence" value="ECO:0007669"/>
    <property type="project" value="UniProtKB-EC"/>
</dbReference>
<dbReference type="Pfam" id="PF00768">
    <property type="entry name" value="Peptidase_S11"/>
    <property type="match status" value="1"/>
</dbReference>
<dbReference type="Proteomes" id="UP000050865">
    <property type="component" value="Unassembled WGS sequence"/>
</dbReference>
<dbReference type="GO" id="GO:0006508">
    <property type="term" value="P:proteolysis"/>
    <property type="evidence" value="ECO:0007669"/>
    <property type="project" value="UniProtKB-KW"/>
</dbReference>
<comment type="function">
    <text evidence="1">Removes C-terminal D-alanyl residues from sugar-peptide cell wall precursors.</text>
</comment>
<dbReference type="UniPathway" id="UPA00219"/>
<feature type="active site" description="Acyl-ester intermediate" evidence="13">
    <location>
        <position position="68"/>
    </location>
</feature>
<dbReference type="Pfam" id="PF07943">
    <property type="entry name" value="PBP5_C"/>
    <property type="match status" value="1"/>
</dbReference>
<evidence type="ECO:0000256" key="10">
    <source>
        <dbReference type="ARBA" id="ARBA00022984"/>
    </source>
</evidence>
<gene>
    <name evidence="18" type="ORF">FC75_GL002198</name>
</gene>
<feature type="domain" description="Peptidase S11 D-Ala-D-Ala carboxypeptidase A C-terminal" evidence="17">
    <location>
        <begin position="311"/>
        <end position="417"/>
    </location>
</feature>
<feature type="binding site" evidence="14">
    <location>
        <position position="259"/>
    </location>
    <ligand>
        <name>substrate</name>
    </ligand>
</feature>
<keyword evidence="6" id="KW-0645">Protease</keyword>
<evidence type="ECO:0000259" key="17">
    <source>
        <dbReference type="SMART" id="SM00936"/>
    </source>
</evidence>
<proteinExistence type="inferred from homology"/>
<evidence type="ECO:0000256" key="2">
    <source>
        <dbReference type="ARBA" id="ARBA00004752"/>
    </source>
</evidence>
<dbReference type="EMBL" id="AYZJ01000003">
    <property type="protein sequence ID" value="KRN25843.1"/>
    <property type="molecule type" value="Genomic_DNA"/>
</dbReference>
<evidence type="ECO:0000256" key="1">
    <source>
        <dbReference type="ARBA" id="ARBA00003217"/>
    </source>
</evidence>
<accession>A0A0R2FBR3</accession>
<evidence type="ECO:0000256" key="7">
    <source>
        <dbReference type="ARBA" id="ARBA00022729"/>
    </source>
</evidence>
<comment type="similarity">
    <text evidence="3 15">Belongs to the peptidase S11 family.</text>
</comment>
<dbReference type="PANTHER" id="PTHR21581">
    <property type="entry name" value="D-ALANYL-D-ALANINE CARBOXYPEPTIDASE"/>
    <property type="match status" value="1"/>
</dbReference>
<evidence type="ECO:0000256" key="3">
    <source>
        <dbReference type="ARBA" id="ARBA00007164"/>
    </source>
</evidence>
<dbReference type="PRINTS" id="PR00725">
    <property type="entry name" value="DADACBPTASE1"/>
</dbReference>
<reference evidence="18 19" key="1">
    <citation type="journal article" date="2015" name="Genome Announc.">
        <title>Expanding the biotechnology potential of lactobacilli through comparative genomics of 213 strains and associated genera.</title>
        <authorList>
            <person name="Sun Z."/>
            <person name="Harris H.M."/>
            <person name="McCann A."/>
            <person name="Guo C."/>
            <person name="Argimon S."/>
            <person name="Zhang W."/>
            <person name="Yang X."/>
            <person name="Jeffery I.B."/>
            <person name="Cooney J.C."/>
            <person name="Kagawa T.F."/>
            <person name="Liu W."/>
            <person name="Song Y."/>
            <person name="Salvetti E."/>
            <person name="Wrobel A."/>
            <person name="Rasinkangas P."/>
            <person name="Parkhill J."/>
            <person name="Rea M.C."/>
            <person name="O'Sullivan O."/>
            <person name="Ritari J."/>
            <person name="Douillard F.P."/>
            <person name="Paul Ross R."/>
            <person name="Yang R."/>
            <person name="Briner A.E."/>
            <person name="Felis G.E."/>
            <person name="de Vos W.M."/>
            <person name="Barrangou R."/>
            <person name="Klaenhammer T.R."/>
            <person name="Caufield P.W."/>
            <person name="Cui Y."/>
            <person name="Zhang H."/>
            <person name="O'Toole P.W."/>
        </authorList>
    </citation>
    <scope>NUCLEOTIDE SEQUENCE [LARGE SCALE GENOMIC DNA]</scope>
    <source>
        <strain evidence="18 19">DSM 22697</strain>
    </source>
</reference>
<keyword evidence="11" id="KW-0961">Cell wall biogenesis/degradation</keyword>
<comment type="catalytic activity">
    <reaction evidence="12">
        <text>Preferential cleavage: (Ac)2-L-Lys-D-Ala-|-D-Ala. Also transpeptidation of peptidyl-alanyl moieties that are N-acyl substituents of D-alanine.</text>
        <dbReference type="EC" id="3.4.16.4"/>
    </reaction>
</comment>
<protein>
    <recommendedName>
        <fullName evidence="4">serine-type D-Ala-D-Ala carboxypeptidase</fullName>
        <ecNumber evidence="4">3.4.16.4</ecNumber>
    </recommendedName>
</protein>
<dbReference type="GO" id="GO:0008360">
    <property type="term" value="P:regulation of cell shape"/>
    <property type="evidence" value="ECO:0007669"/>
    <property type="project" value="UniProtKB-KW"/>
</dbReference>
<keyword evidence="10" id="KW-0573">Peptidoglycan synthesis</keyword>
<evidence type="ECO:0000256" key="8">
    <source>
        <dbReference type="ARBA" id="ARBA00022801"/>
    </source>
</evidence>
<feature type="signal peptide" evidence="16">
    <location>
        <begin position="1"/>
        <end position="24"/>
    </location>
</feature>
<dbReference type="InterPro" id="IPR015956">
    <property type="entry name" value="Peniciliin-bd_prot_C_sf"/>
</dbReference>